<gene>
    <name evidence="2" type="ORF">Tco025E_01899</name>
</gene>
<protein>
    <submittedName>
        <fullName evidence="2">Uncharacterized protein</fullName>
    </submittedName>
</protein>
<reference evidence="2 3" key="1">
    <citation type="journal article" date="2018" name="BMC Genomics">
        <title>Genomic comparison of Trypanosoma conorhini and Trypanosoma rangeli to Trypanosoma cruzi strains of high and low virulence.</title>
        <authorList>
            <person name="Bradwell K.R."/>
            <person name="Koparde V.N."/>
            <person name="Matveyev A.V."/>
            <person name="Serrano M.G."/>
            <person name="Alves J.M."/>
            <person name="Parikh H."/>
            <person name="Huang B."/>
            <person name="Lee V."/>
            <person name="Espinosa-Alvarez O."/>
            <person name="Ortiz P.A."/>
            <person name="Costa-Martins A.G."/>
            <person name="Teixeira M.M."/>
            <person name="Buck G.A."/>
        </authorList>
    </citation>
    <scope>NUCLEOTIDE SEQUENCE [LARGE SCALE GENOMIC DNA]</scope>
    <source>
        <strain evidence="2 3">025E</strain>
    </source>
</reference>
<dbReference type="AlphaFoldDB" id="A0A3R7LJH8"/>
<accession>A0A3R7LJH8</accession>
<comment type="caution">
    <text evidence="2">The sequence shown here is derived from an EMBL/GenBank/DDBJ whole genome shotgun (WGS) entry which is preliminary data.</text>
</comment>
<dbReference type="Proteomes" id="UP000284403">
    <property type="component" value="Unassembled WGS sequence"/>
</dbReference>
<dbReference type="OrthoDB" id="244559at2759"/>
<evidence type="ECO:0000313" key="3">
    <source>
        <dbReference type="Proteomes" id="UP000284403"/>
    </source>
</evidence>
<dbReference type="GeneID" id="40315510"/>
<proteinExistence type="predicted"/>
<evidence type="ECO:0000256" key="1">
    <source>
        <dbReference type="SAM" id="MobiDB-lite"/>
    </source>
</evidence>
<dbReference type="RefSeq" id="XP_029231062.1">
    <property type="nucleotide sequence ID" value="XM_029368835.1"/>
</dbReference>
<dbReference type="EMBL" id="MKKU01000069">
    <property type="protein sequence ID" value="RNF25856.1"/>
    <property type="molecule type" value="Genomic_DNA"/>
</dbReference>
<evidence type="ECO:0000313" key="2">
    <source>
        <dbReference type="EMBL" id="RNF25856.1"/>
    </source>
</evidence>
<sequence>MALPGDAHSRVPHPVACQAAVGAETTPWGGARSRAEGDCSSCDTVETAPEMMSRYEHVIELLAAQALAQQDEINQLKAALSEAVSLPAEGVAEKGFGGQASTQGHPAARRECEKAAAEDNPSNILGKCNGRQHLPKHWRRRVEVHTVQLLETYMRHMDECLAQGLVERLRRVTRGHVIRSLDKEVLRVMQERQRPPQDRRVFVRKAPDQDSHEHHRLWSPSLRVEAKKGRMTANQVVPAPRAWPRGEAASHATPLVATEEAGRPGSSMNSSLGLCAVDPGNTTATEPNTSLISAESSVIGSSASYLRQLDHVLFEQLQHKVLALEQRLAAASSSAPSGNQTSLPSPLSPPSVATTLDCEGRSSRGSSSWSPTNSSSATNASDDINLLLDVFKGRQPVNAVHKLLL</sequence>
<name>A0A3R7LJH8_9TRYP</name>
<feature type="compositionally biased region" description="Low complexity" evidence="1">
    <location>
        <begin position="363"/>
        <end position="378"/>
    </location>
</feature>
<feature type="region of interest" description="Disordered" evidence="1">
    <location>
        <begin position="333"/>
        <end position="378"/>
    </location>
</feature>
<organism evidence="2 3">
    <name type="scientific">Trypanosoma conorhini</name>
    <dbReference type="NCBI Taxonomy" id="83891"/>
    <lineage>
        <taxon>Eukaryota</taxon>
        <taxon>Discoba</taxon>
        <taxon>Euglenozoa</taxon>
        <taxon>Kinetoplastea</taxon>
        <taxon>Metakinetoplastina</taxon>
        <taxon>Trypanosomatida</taxon>
        <taxon>Trypanosomatidae</taxon>
        <taxon>Trypanosoma</taxon>
    </lineage>
</organism>
<keyword evidence="3" id="KW-1185">Reference proteome</keyword>